<dbReference type="AlphaFoldDB" id="A0A4Y2G3Q3"/>
<dbReference type="PANTHER" id="PTHR36688">
    <property type="entry name" value="ENDO/EXONUCLEASE/PHOSPHATASE DOMAIN-CONTAINING PROTEIN"/>
    <property type="match status" value="1"/>
</dbReference>
<dbReference type="OrthoDB" id="6436749at2759"/>
<accession>A0A4Y2G3Q3</accession>
<comment type="caution">
    <text evidence="2">The sequence shown here is derived from an EMBL/GenBank/DDBJ whole genome shotgun (WGS) entry which is preliminary data.</text>
</comment>
<dbReference type="PANTHER" id="PTHR36688:SF1">
    <property type="entry name" value="ENDONUCLEASE_EXONUCLEASE_PHOSPHATASE DOMAIN-CONTAINING PROTEIN"/>
    <property type="match status" value="1"/>
</dbReference>
<keyword evidence="3" id="KW-1185">Reference proteome</keyword>
<evidence type="ECO:0000313" key="2">
    <source>
        <dbReference type="EMBL" id="GBM48011.1"/>
    </source>
</evidence>
<reference evidence="2 3" key="1">
    <citation type="journal article" date="2019" name="Sci. Rep.">
        <title>Orb-weaving spider Araneus ventricosus genome elucidates the spidroin gene catalogue.</title>
        <authorList>
            <person name="Kono N."/>
            <person name="Nakamura H."/>
            <person name="Ohtoshi R."/>
            <person name="Moran D.A.P."/>
            <person name="Shinohara A."/>
            <person name="Yoshida Y."/>
            <person name="Fujiwara M."/>
            <person name="Mori M."/>
            <person name="Tomita M."/>
            <person name="Arakawa K."/>
        </authorList>
    </citation>
    <scope>NUCLEOTIDE SEQUENCE [LARGE SCALE GENOMIC DNA]</scope>
</reference>
<gene>
    <name evidence="2" type="ORF">AVEN_34347_1</name>
</gene>
<organism evidence="2 3">
    <name type="scientific">Araneus ventricosus</name>
    <name type="common">Orbweaver spider</name>
    <name type="synonym">Epeira ventricosa</name>
    <dbReference type="NCBI Taxonomy" id="182803"/>
    <lineage>
        <taxon>Eukaryota</taxon>
        <taxon>Metazoa</taxon>
        <taxon>Ecdysozoa</taxon>
        <taxon>Arthropoda</taxon>
        <taxon>Chelicerata</taxon>
        <taxon>Arachnida</taxon>
        <taxon>Araneae</taxon>
        <taxon>Araneomorphae</taxon>
        <taxon>Entelegynae</taxon>
        <taxon>Araneoidea</taxon>
        <taxon>Araneidae</taxon>
        <taxon>Araneus</taxon>
    </lineage>
</organism>
<dbReference type="Pfam" id="PF00078">
    <property type="entry name" value="RVT_1"/>
    <property type="match status" value="1"/>
</dbReference>
<proteinExistence type="predicted"/>
<dbReference type="EMBL" id="BGPR01001202">
    <property type="protein sequence ID" value="GBM48011.1"/>
    <property type="molecule type" value="Genomic_DNA"/>
</dbReference>
<name>A0A4Y2G3Q3_ARAVE</name>
<dbReference type="InterPro" id="IPR000477">
    <property type="entry name" value="RT_dom"/>
</dbReference>
<protein>
    <recommendedName>
        <fullName evidence="1">Reverse transcriptase domain-containing protein</fullName>
    </recommendedName>
</protein>
<dbReference type="Proteomes" id="UP000499080">
    <property type="component" value="Unassembled WGS sequence"/>
</dbReference>
<dbReference type="InterPro" id="IPR052560">
    <property type="entry name" value="RdDP_mobile_element"/>
</dbReference>
<feature type="domain" description="Reverse transcriptase" evidence="1">
    <location>
        <begin position="8"/>
        <end position="102"/>
    </location>
</feature>
<evidence type="ECO:0000313" key="3">
    <source>
        <dbReference type="Proteomes" id="UP000499080"/>
    </source>
</evidence>
<evidence type="ECO:0000259" key="1">
    <source>
        <dbReference type="Pfam" id="PF00078"/>
    </source>
</evidence>
<sequence length="289" mass="32518">MGNFYSNHFIKCEGVPQGSVLSVNLFIVHLSQILHYLPSPVHGNLFVYDLQISCQGSKMNFIERQLQNAVNKLVAWCNNNGHTISPAKSRCVHFFRQRNIHLDPVILIQNVAIPVVDDIRFLVVIFDRKLTFLPYILHLRKNCERSLNILKVLSKTSWGVDRTSLLRIYQAVIFSRIDYDCMLYGSARATVLRRLDTIHHSALRICSGAFRTSPVESLFSWTATYPHVLAVRGDPLDGWYISVPGVSIGQYSSHLAGLLKGIKRRGHSLGLALRVVTVPGGDPERIGSD</sequence>